<evidence type="ECO:0000313" key="10">
    <source>
        <dbReference type="RefSeq" id="XP_030763967.1"/>
    </source>
</evidence>
<evidence type="ECO:0000259" key="8">
    <source>
        <dbReference type="Pfam" id="PF03769"/>
    </source>
</evidence>
<evidence type="ECO:0000256" key="4">
    <source>
        <dbReference type="ARBA" id="ARBA00022529"/>
    </source>
</evidence>
<dbReference type="InterPro" id="IPR005521">
    <property type="entry name" value="Attacin_C"/>
</dbReference>
<dbReference type="GO" id="GO:0045087">
    <property type="term" value="P:innate immune response"/>
    <property type="evidence" value="ECO:0007669"/>
    <property type="project" value="UniProtKB-KW"/>
</dbReference>
<keyword evidence="4" id="KW-0929">Antimicrobial</keyword>
<dbReference type="RefSeq" id="XP_030763967.1">
    <property type="nucleotide sequence ID" value="XM_030908107.1"/>
</dbReference>
<evidence type="ECO:0000256" key="5">
    <source>
        <dbReference type="ARBA" id="ARBA00022588"/>
    </source>
</evidence>
<evidence type="ECO:0000313" key="9">
    <source>
        <dbReference type="Proteomes" id="UP000504635"/>
    </source>
</evidence>
<dbReference type="KEGG" id="soy:115888387"/>
<sequence length="192" mass="20986">MQFELCVIQDKMKVFVVFSLILAVAFAYPYDVPQPDEEIHEEYQPSTVVEDENGEHYYLVPLGRTKRQTTNWQIQSPGIASLSHKGTILDNPNHHLDGSGYVTKDLRGHGLAPDAYGGRVDYTHKPTGSNLGVGADHARGFGTDVTASGTYNFLHSKSGDLGVTGQYGRHFGGPGGTGRPNWGVFVGGKYRF</sequence>
<keyword evidence="3" id="KW-0964">Secreted</keyword>
<dbReference type="AlphaFoldDB" id="A0A6J2YKP8"/>
<reference evidence="10" key="1">
    <citation type="submission" date="2025-08" db="UniProtKB">
        <authorList>
            <consortium name="RefSeq"/>
        </authorList>
    </citation>
    <scope>IDENTIFICATION</scope>
    <source>
        <tissue evidence="10">Gonads</tissue>
    </source>
</reference>
<gene>
    <name evidence="10" type="primary">LOC115888387</name>
</gene>
<keyword evidence="9" id="KW-1185">Reference proteome</keyword>
<dbReference type="GO" id="GO:0005576">
    <property type="term" value="C:extracellular region"/>
    <property type="evidence" value="ECO:0007669"/>
    <property type="project" value="UniProtKB-SubCell"/>
</dbReference>
<comment type="subcellular location">
    <subcellularLocation>
        <location evidence="1">Secreted</location>
    </subcellularLocation>
</comment>
<organism evidence="9 10">
    <name type="scientific">Sitophilus oryzae</name>
    <name type="common">Rice weevil</name>
    <name type="synonym">Curculio oryzae</name>
    <dbReference type="NCBI Taxonomy" id="7048"/>
    <lineage>
        <taxon>Eukaryota</taxon>
        <taxon>Metazoa</taxon>
        <taxon>Ecdysozoa</taxon>
        <taxon>Arthropoda</taxon>
        <taxon>Hexapoda</taxon>
        <taxon>Insecta</taxon>
        <taxon>Pterygota</taxon>
        <taxon>Neoptera</taxon>
        <taxon>Endopterygota</taxon>
        <taxon>Coleoptera</taxon>
        <taxon>Polyphaga</taxon>
        <taxon>Cucujiformia</taxon>
        <taxon>Curculionidae</taxon>
        <taxon>Dryophthorinae</taxon>
        <taxon>Sitophilus</taxon>
    </lineage>
</organism>
<dbReference type="OrthoDB" id="8117451at2759"/>
<evidence type="ECO:0000256" key="7">
    <source>
        <dbReference type="ARBA" id="ARBA00023022"/>
    </source>
</evidence>
<dbReference type="GO" id="GO:0042742">
    <property type="term" value="P:defense response to bacterium"/>
    <property type="evidence" value="ECO:0007669"/>
    <property type="project" value="UniProtKB-KW"/>
</dbReference>
<name>A0A6J2YKP8_SITOR</name>
<proteinExistence type="inferred from homology"/>
<dbReference type="Proteomes" id="UP000504635">
    <property type="component" value="Unplaced"/>
</dbReference>
<evidence type="ECO:0000256" key="1">
    <source>
        <dbReference type="ARBA" id="ARBA00004613"/>
    </source>
</evidence>
<evidence type="ECO:0000256" key="6">
    <source>
        <dbReference type="ARBA" id="ARBA00022859"/>
    </source>
</evidence>
<keyword evidence="6" id="KW-0391">Immunity</keyword>
<keyword evidence="7" id="KW-0044">Antibiotic</keyword>
<comment type="similarity">
    <text evidence="2">Belongs to the attacin/sarcotoxin-2 family.</text>
</comment>
<protein>
    <submittedName>
        <fullName evidence="10">Uncharacterized protein LOC115888387</fullName>
    </submittedName>
</protein>
<evidence type="ECO:0000256" key="3">
    <source>
        <dbReference type="ARBA" id="ARBA00022525"/>
    </source>
</evidence>
<evidence type="ECO:0000256" key="2">
    <source>
        <dbReference type="ARBA" id="ARBA00007550"/>
    </source>
</evidence>
<dbReference type="GeneID" id="115888387"/>
<dbReference type="InParanoid" id="A0A6J2YKP8"/>
<accession>A0A6J2YKP8</accession>
<feature type="domain" description="Attacin C-terminal" evidence="8">
    <location>
        <begin position="82"/>
        <end position="192"/>
    </location>
</feature>
<keyword evidence="5" id="KW-0399">Innate immunity</keyword>
<dbReference type="Pfam" id="PF03769">
    <property type="entry name" value="Attacin_C"/>
    <property type="match status" value="1"/>
</dbReference>